<feature type="disulfide bond" evidence="3">
    <location>
        <begin position="160"/>
        <end position="174"/>
    </location>
</feature>
<dbReference type="AlphaFoldDB" id="A8PPN3"/>
<protein>
    <recommendedName>
        <fullName evidence="4">Cyclodipeptide synthase</fullName>
    </recommendedName>
</protein>
<keyword evidence="3" id="KW-0002">3D-structure</keyword>
<dbReference type="PDBsum" id="5MLP"/>
<dbReference type="SMR" id="A8PPN3"/>
<sequence>MRYKKMKKAKFQGNVDIIKNAQCLLMGISMNQTHQSGEELYAFINEIKKYTNIKKVIFVITDYLHRHYVQLETGLPLEEAGKEAEKMGESWLQLNEASLNSLSPVELQLVQWKSLVEGSNQIEDTSYSDCLSKTENCYRDDPFFQQMVDTYSNEFGQKHCNRLKNRIEITLEACQQAAKNYFLEESTIILKFISLNFDVITYPGKCNQGINYIYNKYIGKPLNFISYRFRSEHVKNSLFSFSKKTEESINDAHQFRRNI</sequence>
<evidence type="ECO:0000313" key="2">
    <source>
        <dbReference type="Proteomes" id="UP000054075"/>
    </source>
</evidence>
<dbReference type="Proteomes" id="UP000054075">
    <property type="component" value="Unassembled WGS sequence"/>
</dbReference>
<dbReference type="Gene3D" id="3.40.50.11710">
    <property type="entry name" value="Cyclodipeptide synthase"/>
    <property type="match status" value="1"/>
</dbReference>
<accession>A8PPN3</accession>
<evidence type="ECO:0000313" key="1">
    <source>
        <dbReference type="EMBL" id="EDP45672.1"/>
    </source>
</evidence>
<reference evidence="1" key="1">
    <citation type="submission" date="2006-04" db="EMBL/GenBank/DDBJ databases">
        <authorList>
            <person name="Seshadri R."/>
            <person name="Federici B.A."/>
        </authorList>
    </citation>
    <scope>NUCLEOTIDE SEQUENCE [LARGE SCALE GENOMIC DNA]</scope>
</reference>
<reference evidence="3" key="3">
    <citation type="journal article" date="2018" name="J. Struct. Biol.">
        <title>Structural basis for partition of the cyclodipeptide synthases into two subfamilies.</title>
        <authorList>
            <person name="Bourgeois G."/>
            <person name="Seguin J."/>
            <person name="Babin M."/>
            <person name="Belin P."/>
            <person name="Moutiez M."/>
            <person name="Mechulam Y."/>
            <person name="Gondry M."/>
            <person name="Schmitt E."/>
        </authorList>
    </citation>
    <scope>X-RAY CRYSTALLOGRAPHY (1.99 ANGSTROMS) OF 2-259</scope>
    <scope>DISULFIDE BONDS</scope>
</reference>
<dbReference type="InterPro" id="IPR038622">
    <property type="entry name" value="CDPS_sf"/>
</dbReference>
<gene>
    <name evidence="1" type="ORF">RICGR_1344</name>
</gene>
<dbReference type="GO" id="GO:0016755">
    <property type="term" value="F:aminoacyltransferase activity"/>
    <property type="evidence" value="ECO:0007669"/>
    <property type="project" value="InterPro"/>
</dbReference>
<dbReference type="STRING" id="59196.RICGR_1344"/>
<keyword evidence="2" id="KW-1185">Reference proteome</keyword>
<dbReference type="eggNOG" id="ENOG502ZN3Z">
    <property type="taxonomic scope" value="Bacteria"/>
</dbReference>
<proteinExistence type="evidence at protein level"/>
<reference evidence="1" key="2">
    <citation type="submission" date="2007-10" db="EMBL/GenBank/DDBJ databases">
        <authorList>
            <person name="Myers G.S."/>
        </authorList>
    </citation>
    <scope>NUCLEOTIDE SEQUENCE [LARGE SCALE GENOMIC DNA]</scope>
</reference>
<evidence type="ECO:0008006" key="4">
    <source>
        <dbReference type="Google" id="ProtNLM"/>
    </source>
</evidence>
<evidence type="ECO:0007829" key="3">
    <source>
        <dbReference type="PDB" id="5MLP"/>
    </source>
</evidence>
<dbReference type="PDB" id="5MLP">
    <property type="method" value="X-ray"/>
    <property type="resolution" value="1.99 A"/>
    <property type="chains" value="A=2-259"/>
</dbReference>
<dbReference type="EMBL" id="AAQJ02000001">
    <property type="protein sequence ID" value="EDP45672.1"/>
    <property type="molecule type" value="Genomic_DNA"/>
</dbReference>
<organism evidence="1 2">
    <name type="scientific">Rickettsiella grylli</name>
    <dbReference type="NCBI Taxonomy" id="59196"/>
    <lineage>
        <taxon>Bacteria</taxon>
        <taxon>Pseudomonadati</taxon>
        <taxon>Pseudomonadota</taxon>
        <taxon>Gammaproteobacteria</taxon>
        <taxon>Legionellales</taxon>
        <taxon>Coxiellaceae</taxon>
        <taxon>Rickettsiella</taxon>
    </lineage>
</organism>
<name>A8PPN3_9COXI</name>
<comment type="caution">
    <text evidence="1">The sequence shown here is derived from an EMBL/GenBank/DDBJ whole genome shotgun (WGS) entry which is preliminary data.</text>
</comment>